<organism evidence="1 2">
    <name type="scientific">Citrus x changshan-huyou</name>
    <dbReference type="NCBI Taxonomy" id="2935761"/>
    <lineage>
        <taxon>Eukaryota</taxon>
        <taxon>Viridiplantae</taxon>
        <taxon>Streptophyta</taxon>
        <taxon>Embryophyta</taxon>
        <taxon>Tracheophyta</taxon>
        <taxon>Spermatophyta</taxon>
        <taxon>Magnoliopsida</taxon>
        <taxon>eudicotyledons</taxon>
        <taxon>Gunneridae</taxon>
        <taxon>Pentapetalae</taxon>
        <taxon>rosids</taxon>
        <taxon>malvids</taxon>
        <taxon>Sapindales</taxon>
        <taxon>Rutaceae</taxon>
        <taxon>Aurantioideae</taxon>
        <taxon>Citrus</taxon>
    </lineage>
</organism>
<protein>
    <submittedName>
        <fullName evidence="1">Uncharacterized protein</fullName>
    </submittedName>
</protein>
<comment type="caution">
    <text evidence="1">The sequence shown here is derived from an EMBL/GenBank/DDBJ whole genome shotgun (WGS) entry which is preliminary data.</text>
</comment>
<accession>A0AAP0QML5</accession>
<dbReference type="Proteomes" id="UP001428341">
    <property type="component" value="Unassembled WGS sequence"/>
</dbReference>
<dbReference type="AlphaFoldDB" id="A0AAP0QML5"/>
<proteinExistence type="predicted"/>
<dbReference type="EMBL" id="JBCGBO010000005">
    <property type="protein sequence ID" value="KAK9200269.1"/>
    <property type="molecule type" value="Genomic_DNA"/>
</dbReference>
<evidence type="ECO:0000313" key="2">
    <source>
        <dbReference type="Proteomes" id="UP001428341"/>
    </source>
</evidence>
<keyword evidence="2" id="KW-1185">Reference proteome</keyword>
<gene>
    <name evidence="1" type="ORF">WN944_015466</name>
</gene>
<evidence type="ECO:0000313" key="1">
    <source>
        <dbReference type="EMBL" id="KAK9200269.1"/>
    </source>
</evidence>
<reference evidence="1 2" key="1">
    <citation type="submission" date="2024-05" db="EMBL/GenBank/DDBJ databases">
        <title>Haplotype-resolved chromosome-level genome assembly of Huyou (Citrus changshanensis).</title>
        <authorList>
            <person name="Miao C."/>
            <person name="Chen W."/>
            <person name="Wu Y."/>
            <person name="Wang L."/>
            <person name="Zhao S."/>
            <person name="Grierson D."/>
            <person name="Xu C."/>
            <person name="Chen K."/>
        </authorList>
    </citation>
    <scope>NUCLEOTIDE SEQUENCE [LARGE SCALE GENOMIC DNA]</scope>
    <source>
        <strain evidence="1">01-14</strain>
        <tissue evidence="1">Leaf</tissue>
    </source>
</reference>
<sequence length="72" mass="8019">MAFVERFRDTRVAACYLRGVGSEKIVLRGVGDVRKRANEVLREENECLASKKINQLEKNGDVVAQARAITAV</sequence>
<name>A0AAP0QML5_9ROSI</name>